<keyword evidence="1" id="KW-0472">Membrane</keyword>
<organism evidence="3 4">
    <name type="scientific">Sinomonas cyclohexanicum</name>
    <name type="common">Corynebacterium cyclohexanicum</name>
    <dbReference type="NCBI Taxonomy" id="322009"/>
    <lineage>
        <taxon>Bacteria</taxon>
        <taxon>Bacillati</taxon>
        <taxon>Actinomycetota</taxon>
        <taxon>Actinomycetes</taxon>
        <taxon>Micrococcales</taxon>
        <taxon>Micrococcaceae</taxon>
        <taxon>Sinomonas</taxon>
    </lineage>
</organism>
<dbReference type="SUPFAM" id="SSF48317">
    <property type="entry name" value="Acid phosphatase/Vanadium-dependent haloperoxidase"/>
    <property type="match status" value="1"/>
</dbReference>
<dbReference type="Proteomes" id="UP001319861">
    <property type="component" value="Chromosome"/>
</dbReference>
<feature type="transmembrane region" description="Helical" evidence="1">
    <location>
        <begin position="12"/>
        <end position="30"/>
    </location>
</feature>
<keyword evidence="1" id="KW-1133">Transmembrane helix</keyword>
<dbReference type="PROSITE" id="PS51257">
    <property type="entry name" value="PROKAR_LIPOPROTEIN"/>
    <property type="match status" value="1"/>
</dbReference>
<accession>A0ABM7PYU5</accession>
<evidence type="ECO:0000313" key="3">
    <source>
        <dbReference type="EMBL" id="BCT77319.1"/>
    </source>
</evidence>
<name>A0ABM7PYU5_SINCY</name>
<feature type="transmembrane region" description="Helical" evidence="1">
    <location>
        <begin position="127"/>
        <end position="146"/>
    </location>
</feature>
<feature type="transmembrane region" description="Helical" evidence="1">
    <location>
        <begin position="89"/>
        <end position="107"/>
    </location>
</feature>
<gene>
    <name evidence="3" type="ORF">SCMU_31610</name>
</gene>
<dbReference type="RefSeq" id="WP_229230033.1">
    <property type="nucleotide sequence ID" value="NZ_AP024525.1"/>
</dbReference>
<protein>
    <recommendedName>
        <fullName evidence="2">Phosphatidic acid phosphatase type 2/haloperoxidase domain-containing protein</fullName>
    </recommendedName>
</protein>
<keyword evidence="1" id="KW-0812">Transmembrane</keyword>
<dbReference type="InterPro" id="IPR036938">
    <property type="entry name" value="PAP2/HPO_sf"/>
</dbReference>
<reference evidence="3 4" key="1">
    <citation type="journal article" date="2021" name="J. Biosci. Bioeng.">
        <title>Identification and characterization of a chc gene cluster responsible for the aromatization pathway of cyclohexanecarboxylate degradation in Sinomonas cyclohexanicum ATCC 51369.</title>
        <authorList>
            <person name="Yamamoto T."/>
            <person name="Hasegawa Y."/>
            <person name="Lau P.C.K."/>
            <person name="Iwaki H."/>
        </authorList>
    </citation>
    <scope>NUCLEOTIDE SEQUENCE [LARGE SCALE GENOMIC DNA]</scope>
    <source>
        <strain evidence="3 4">ATCC 51369</strain>
    </source>
</reference>
<dbReference type="InterPro" id="IPR000326">
    <property type="entry name" value="PAP2/HPO"/>
</dbReference>
<evidence type="ECO:0000256" key="1">
    <source>
        <dbReference type="SAM" id="Phobius"/>
    </source>
</evidence>
<feature type="transmembrane region" description="Helical" evidence="1">
    <location>
        <begin position="183"/>
        <end position="201"/>
    </location>
</feature>
<dbReference type="Gene3D" id="1.20.144.10">
    <property type="entry name" value="Phosphatidic acid phosphatase type 2/haloperoxidase"/>
    <property type="match status" value="1"/>
</dbReference>
<feature type="transmembrane region" description="Helical" evidence="1">
    <location>
        <begin position="222"/>
        <end position="244"/>
    </location>
</feature>
<feature type="transmembrane region" description="Helical" evidence="1">
    <location>
        <begin position="153"/>
        <end position="171"/>
    </location>
</feature>
<evidence type="ECO:0000313" key="4">
    <source>
        <dbReference type="Proteomes" id="UP001319861"/>
    </source>
</evidence>
<keyword evidence="4" id="KW-1185">Reference proteome</keyword>
<dbReference type="EMBL" id="AP024525">
    <property type="protein sequence ID" value="BCT77319.1"/>
    <property type="molecule type" value="Genomic_DNA"/>
</dbReference>
<feature type="transmembrane region" description="Helical" evidence="1">
    <location>
        <begin position="64"/>
        <end position="82"/>
    </location>
</feature>
<feature type="transmembrane region" description="Helical" evidence="1">
    <location>
        <begin position="256"/>
        <end position="278"/>
    </location>
</feature>
<dbReference type="Pfam" id="PF01569">
    <property type="entry name" value="PAP2"/>
    <property type="match status" value="1"/>
</dbReference>
<feature type="domain" description="Phosphatidic acid phosphatase type 2/haloperoxidase" evidence="2">
    <location>
        <begin position="124"/>
        <end position="198"/>
    </location>
</feature>
<proteinExistence type="predicted"/>
<sequence>MPARRPAPSGPFLLAALIAAAACAAVYWAFVRTAVGQGLDEQALLEAAAMFGGWSRTNLAALNYLPAASAVAAAGVLLWAALARRRRAVSAVALAAALVANAAAYALKHWVFSRPDLGYGVFGENTMPSGHTTLTASAAAVVFLAVGPRWRPAAAFAGATYAAASGLAMLVNQWHLAGDVVDALFLVGAVMCPAYWLVLRLERSGAAGTRLEDAQRRWLTASVRACLIAAAVAAVALALALIVPHADRRVGTVPQFLAAGGAAVVAAAYAGSAGAIWLTGPRTAAAEAHLGTPQPRVRRWRA</sequence>
<evidence type="ECO:0000259" key="2">
    <source>
        <dbReference type="Pfam" id="PF01569"/>
    </source>
</evidence>